<accession>A0A4Z2ERR0</accession>
<dbReference type="AlphaFoldDB" id="A0A4Z2ERR0"/>
<dbReference type="Pfam" id="PF00225">
    <property type="entry name" value="Kinesin"/>
    <property type="match status" value="1"/>
</dbReference>
<reference evidence="5 6" key="1">
    <citation type="submission" date="2019-03" db="EMBL/GenBank/DDBJ databases">
        <title>First draft genome of Liparis tanakae, snailfish: a comprehensive survey of snailfish specific genes.</title>
        <authorList>
            <person name="Kim W."/>
            <person name="Song I."/>
            <person name="Jeong J.-H."/>
            <person name="Kim D."/>
            <person name="Kim S."/>
            <person name="Ryu S."/>
            <person name="Song J.Y."/>
            <person name="Lee S.K."/>
        </authorList>
    </citation>
    <scope>NUCLEOTIDE SEQUENCE [LARGE SCALE GENOMIC DNA]</scope>
    <source>
        <tissue evidence="5">Muscle</tissue>
    </source>
</reference>
<dbReference type="OrthoDB" id="3176171at2759"/>
<dbReference type="GO" id="GO:0005524">
    <property type="term" value="F:ATP binding"/>
    <property type="evidence" value="ECO:0007669"/>
    <property type="project" value="UniProtKB-KW"/>
</dbReference>
<dbReference type="Proteomes" id="UP000314294">
    <property type="component" value="Unassembled WGS sequence"/>
</dbReference>
<sequence length="128" mass="14251">MMGSAEQPGLIPRLCSSLFSRTVKEAREGECFTVEVSYMEIYNEKVRDLLDPKGNRQALRVREHKVLGPYVDGLSRLAVACYKVPVELRDLMTSEDGRQTCPLLASTGHRVADVGGKQVSHGGRHQHE</sequence>
<dbReference type="PANTHER" id="PTHR47117">
    <property type="entry name" value="STAR-RELATED LIPID TRANSFER PROTEIN 9"/>
    <property type="match status" value="1"/>
</dbReference>
<evidence type="ECO:0000256" key="2">
    <source>
        <dbReference type="ARBA" id="ARBA00022840"/>
    </source>
</evidence>
<dbReference type="InterPro" id="IPR036961">
    <property type="entry name" value="Kinesin_motor_dom_sf"/>
</dbReference>
<feature type="domain" description="Kinesin motor" evidence="4">
    <location>
        <begin position="1"/>
        <end position="79"/>
    </location>
</feature>
<evidence type="ECO:0000256" key="1">
    <source>
        <dbReference type="ARBA" id="ARBA00022741"/>
    </source>
</evidence>
<protein>
    <submittedName>
        <fullName evidence="5">Kinesin-like protein KIF13B</fullName>
    </submittedName>
</protein>
<dbReference type="InterPro" id="IPR027417">
    <property type="entry name" value="P-loop_NTPase"/>
</dbReference>
<keyword evidence="1" id="KW-0547">Nucleotide-binding</keyword>
<comment type="similarity">
    <text evidence="3">Belongs to the TRAFAC class myosin-kinesin ATPase superfamily. Kinesin family.</text>
</comment>
<evidence type="ECO:0000259" key="4">
    <source>
        <dbReference type="PROSITE" id="PS50067"/>
    </source>
</evidence>
<evidence type="ECO:0000256" key="3">
    <source>
        <dbReference type="PROSITE-ProRule" id="PRU00283"/>
    </source>
</evidence>
<evidence type="ECO:0000313" key="5">
    <source>
        <dbReference type="EMBL" id="TNN31489.1"/>
    </source>
</evidence>
<gene>
    <name evidence="5" type="primary">KIF13B_8</name>
    <name evidence="5" type="ORF">EYF80_058359</name>
</gene>
<dbReference type="PROSITE" id="PS50067">
    <property type="entry name" value="KINESIN_MOTOR_2"/>
    <property type="match status" value="1"/>
</dbReference>
<name>A0A4Z2ERR0_9TELE</name>
<keyword evidence="6" id="KW-1185">Reference proteome</keyword>
<dbReference type="Gene3D" id="3.40.850.10">
    <property type="entry name" value="Kinesin motor domain"/>
    <property type="match status" value="1"/>
</dbReference>
<comment type="caution">
    <text evidence="3">Lacks conserved residue(s) required for the propagation of feature annotation.</text>
</comment>
<dbReference type="InterPro" id="IPR001752">
    <property type="entry name" value="Kinesin_motor_dom"/>
</dbReference>
<dbReference type="SUPFAM" id="SSF52540">
    <property type="entry name" value="P-loop containing nucleoside triphosphate hydrolases"/>
    <property type="match status" value="1"/>
</dbReference>
<dbReference type="GO" id="GO:0003777">
    <property type="term" value="F:microtubule motor activity"/>
    <property type="evidence" value="ECO:0007669"/>
    <property type="project" value="InterPro"/>
</dbReference>
<dbReference type="EMBL" id="SRLO01003420">
    <property type="protein sequence ID" value="TNN31489.1"/>
    <property type="molecule type" value="Genomic_DNA"/>
</dbReference>
<proteinExistence type="inferred from homology"/>
<keyword evidence="2" id="KW-0067">ATP-binding</keyword>
<organism evidence="5 6">
    <name type="scientific">Liparis tanakae</name>
    <name type="common">Tanaka's snailfish</name>
    <dbReference type="NCBI Taxonomy" id="230148"/>
    <lineage>
        <taxon>Eukaryota</taxon>
        <taxon>Metazoa</taxon>
        <taxon>Chordata</taxon>
        <taxon>Craniata</taxon>
        <taxon>Vertebrata</taxon>
        <taxon>Euteleostomi</taxon>
        <taxon>Actinopterygii</taxon>
        <taxon>Neopterygii</taxon>
        <taxon>Teleostei</taxon>
        <taxon>Neoteleostei</taxon>
        <taxon>Acanthomorphata</taxon>
        <taxon>Eupercaria</taxon>
        <taxon>Perciformes</taxon>
        <taxon>Cottioidei</taxon>
        <taxon>Cottales</taxon>
        <taxon>Liparidae</taxon>
        <taxon>Liparis</taxon>
    </lineage>
</organism>
<dbReference type="GO" id="GO:0007018">
    <property type="term" value="P:microtubule-based movement"/>
    <property type="evidence" value="ECO:0007669"/>
    <property type="project" value="InterPro"/>
</dbReference>
<evidence type="ECO:0000313" key="6">
    <source>
        <dbReference type="Proteomes" id="UP000314294"/>
    </source>
</evidence>
<dbReference type="GO" id="GO:0008017">
    <property type="term" value="F:microtubule binding"/>
    <property type="evidence" value="ECO:0007669"/>
    <property type="project" value="InterPro"/>
</dbReference>
<comment type="caution">
    <text evidence="5">The sequence shown here is derived from an EMBL/GenBank/DDBJ whole genome shotgun (WGS) entry which is preliminary data.</text>
</comment>